<dbReference type="RefSeq" id="WP_094244384.1">
    <property type="nucleotide sequence ID" value="NZ_CP017703.1"/>
</dbReference>
<proteinExistence type="predicted"/>
<dbReference type="REBASE" id="215034">
    <property type="entry name" value="Apa3564ORF895P"/>
</dbReference>
<evidence type="ECO:0000313" key="7">
    <source>
        <dbReference type="Proteomes" id="UP000214606"/>
    </source>
</evidence>
<gene>
    <name evidence="6" type="ORF">AP3564_00895</name>
</gene>
<dbReference type="GO" id="GO:0009007">
    <property type="term" value="F:site-specific DNA-methyltransferase (adenine-specific) activity"/>
    <property type="evidence" value="ECO:0007669"/>
    <property type="project" value="UniProtKB-EC"/>
</dbReference>
<dbReference type="EMBL" id="CP017703">
    <property type="protein sequence ID" value="ASS89009.1"/>
    <property type="molecule type" value="Genomic_DNA"/>
</dbReference>
<dbReference type="InterPro" id="IPR046816">
    <property type="entry name" value="MmeI_Mtase"/>
</dbReference>
<dbReference type="SUPFAM" id="SSF53335">
    <property type="entry name" value="S-adenosyl-L-methionine-dependent methyltransferases"/>
    <property type="match status" value="1"/>
</dbReference>
<dbReference type="Gene3D" id="3.40.50.150">
    <property type="entry name" value="Vaccinia Virus protein VP39"/>
    <property type="match status" value="1"/>
</dbReference>
<dbReference type="InterPro" id="IPR029063">
    <property type="entry name" value="SAM-dependent_MTases_sf"/>
</dbReference>
<evidence type="ECO:0000256" key="2">
    <source>
        <dbReference type="ARBA" id="ARBA00022603"/>
    </source>
</evidence>
<dbReference type="GO" id="GO:0032259">
    <property type="term" value="P:methylation"/>
    <property type="evidence" value="ECO:0007669"/>
    <property type="project" value="UniProtKB-KW"/>
</dbReference>
<protein>
    <recommendedName>
        <fullName evidence="1">site-specific DNA-methyltransferase (adenine-specific)</fullName>
        <ecNumber evidence="1">2.1.1.72</ecNumber>
    </recommendedName>
</protein>
<dbReference type="PRINTS" id="PR00507">
    <property type="entry name" value="N12N6MTFRASE"/>
</dbReference>
<accession>A0A223E1C8</accession>
<evidence type="ECO:0000256" key="3">
    <source>
        <dbReference type="ARBA" id="ARBA00022679"/>
    </source>
</evidence>
<name>A0A223E1C8_9BACI</name>
<dbReference type="EC" id="2.1.1.72" evidence="1"/>
<dbReference type="KEGG" id="apak:AP3564_00895"/>
<comment type="catalytic activity">
    <reaction evidence="4">
        <text>a 2'-deoxyadenosine in DNA + S-adenosyl-L-methionine = an N(6)-methyl-2'-deoxyadenosine in DNA + S-adenosyl-L-homocysteine + H(+)</text>
        <dbReference type="Rhea" id="RHEA:15197"/>
        <dbReference type="Rhea" id="RHEA-COMP:12418"/>
        <dbReference type="Rhea" id="RHEA-COMP:12419"/>
        <dbReference type="ChEBI" id="CHEBI:15378"/>
        <dbReference type="ChEBI" id="CHEBI:57856"/>
        <dbReference type="ChEBI" id="CHEBI:59789"/>
        <dbReference type="ChEBI" id="CHEBI:90615"/>
        <dbReference type="ChEBI" id="CHEBI:90616"/>
        <dbReference type="EC" id="2.1.1.72"/>
    </reaction>
</comment>
<dbReference type="InterPro" id="IPR050953">
    <property type="entry name" value="N4_N6_ade-DNA_methylase"/>
</dbReference>
<keyword evidence="3" id="KW-0808">Transferase</keyword>
<dbReference type="Pfam" id="PF20473">
    <property type="entry name" value="MmeI_Mtase"/>
    <property type="match status" value="1"/>
</dbReference>
<dbReference type="AlphaFoldDB" id="A0A223E1C8"/>
<evidence type="ECO:0000256" key="4">
    <source>
        <dbReference type="ARBA" id="ARBA00047942"/>
    </source>
</evidence>
<evidence type="ECO:0000256" key="1">
    <source>
        <dbReference type="ARBA" id="ARBA00011900"/>
    </source>
</evidence>
<dbReference type="PANTHER" id="PTHR33841:SF1">
    <property type="entry name" value="DNA METHYLTRANSFERASE A"/>
    <property type="match status" value="1"/>
</dbReference>
<reference evidence="6 7" key="1">
    <citation type="submission" date="2016-10" db="EMBL/GenBank/DDBJ databases">
        <title>The whole genome sequencing and assembly of Aeribacillus pallidus KCTC3564 strain.</title>
        <authorList>
            <person name="Lee Y.-J."/>
            <person name="Park M.-K."/>
            <person name="Yi H."/>
            <person name="Bahn Y.-S."/>
            <person name="Kim J.F."/>
            <person name="Lee D.-W."/>
        </authorList>
    </citation>
    <scope>NUCLEOTIDE SEQUENCE [LARGE SCALE GENOMIC DNA]</scope>
    <source>
        <strain evidence="6 7">KCTC3564</strain>
    </source>
</reference>
<organism evidence="6 7">
    <name type="scientific">Aeribacillus pallidus</name>
    <dbReference type="NCBI Taxonomy" id="33936"/>
    <lineage>
        <taxon>Bacteria</taxon>
        <taxon>Bacillati</taxon>
        <taxon>Bacillota</taxon>
        <taxon>Bacilli</taxon>
        <taxon>Bacillales</taxon>
        <taxon>Bacillaceae</taxon>
        <taxon>Aeribacillus</taxon>
    </lineage>
</organism>
<evidence type="ECO:0000259" key="5">
    <source>
        <dbReference type="Pfam" id="PF20473"/>
    </source>
</evidence>
<dbReference type="Proteomes" id="UP000214606">
    <property type="component" value="Chromosome"/>
</dbReference>
<sequence>MKPEQKKAINRTILKCRKILEQDIENQLITYGILLGEPWIEKDKLSLSDEQEQIYKDLRDAIGKEMKGGLSEKEALISYIREVTYTYLNRIAALRVMEVRGLMEEVLIQREEYGNRSYGHRNFFEVAREYCKSQSDEGLSYLISLLFNEISSDIGLLFNTEDEYSIIGPSNQALLEIIQSLTTEIDEEAWQQDEIIGWIYQYFNEEEKDDVFDRLYNKKEKIKSIDIPAATQLFTPDWIVEWIIDNSLGKLREEMISGERERKKLEEIKLLDPACGSGHFLVKAYDLFYQYYVEEGYPKEQIPFLILKHNLYGIDIDARAVQLTALILYIKVLVTLKQIGINEIKNHITVNLVCADVVLLNGNRLATMKKEFEKNQTVLKMIDIMYEEFKDTRIKGSLIQPEKRLKPLFEEDVLKRQKKLKSKKKKEDLGLFEGQIDFEEEQDRLSLLQSEKELTKYLEHVHNNAIRNNDINNQLFANEAKKSLTVLNIFLQKYDVVVTNPPSINVDISTDVAVSGVSKKYFSTKFLTLFLKYVYILH</sequence>
<keyword evidence="2" id="KW-0489">Methyltransferase</keyword>
<evidence type="ECO:0000313" key="6">
    <source>
        <dbReference type="EMBL" id="ASS89009.1"/>
    </source>
</evidence>
<dbReference type="PANTHER" id="PTHR33841">
    <property type="entry name" value="DNA METHYLTRANSFERASE YEEA-RELATED"/>
    <property type="match status" value="1"/>
</dbReference>
<feature type="domain" description="MmeI-like DNA-methyltransferase" evidence="5">
    <location>
        <begin position="262"/>
        <end position="331"/>
    </location>
</feature>